<comment type="subcellular location">
    <subcellularLocation>
        <location evidence="1">Periplasm</location>
    </subcellularLocation>
</comment>
<dbReference type="PRINTS" id="PR00156">
    <property type="entry name" value="COPPERBLUE"/>
</dbReference>
<keyword evidence="6 8" id="KW-0186">Copper</keyword>
<dbReference type="PRINTS" id="PR00155">
    <property type="entry name" value="AMICYANIN"/>
</dbReference>
<evidence type="ECO:0000256" key="7">
    <source>
        <dbReference type="NCBIfam" id="TIGR02375"/>
    </source>
</evidence>
<keyword evidence="4" id="KW-0574">Periplasm</keyword>
<evidence type="ECO:0000256" key="2">
    <source>
        <dbReference type="ARBA" id="ARBA00022448"/>
    </source>
</evidence>
<protein>
    <recommendedName>
        <fullName evidence="7">Pseudoazurin</fullName>
    </recommendedName>
</protein>
<evidence type="ECO:0000313" key="12">
    <source>
        <dbReference type="Proteomes" id="UP000220246"/>
    </source>
</evidence>
<name>A0A2A7UW31_COMTR</name>
<evidence type="ECO:0000313" key="11">
    <source>
        <dbReference type="EMBL" id="PEH89525.1"/>
    </source>
</evidence>
<comment type="cofactor">
    <cofactor evidence="8">
        <name>Cu cation</name>
        <dbReference type="ChEBI" id="CHEBI:23378"/>
    </cofactor>
    <text evidence="8">Binds 1 copper ion per subunit.</text>
</comment>
<dbReference type="Proteomes" id="UP000220246">
    <property type="component" value="Unassembled WGS sequence"/>
</dbReference>
<evidence type="ECO:0000256" key="4">
    <source>
        <dbReference type="ARBA" id="ARBA00022764"/>
    </source>
</evidence>
<feature type="binding site" evidence="8">
    <location>
        <position position="105"/>
    </location>
    <ligand>
        <name>Cu cation</name>
        <dbReference type="ChEBI" id="CHEBI:23378"/>
    </ligand>
</feature>
<dbReference type="InterPro" id="IPR008972">
    <property type="entry name" value="Cupredoxin"/>
</dbReference>
<dbReference type="AlphaFoldDB" id="A0A2A7UW31"/>
<dbReference type="SUPFAM" id="SSF49503">
    <property type="entry name" value="Cupredoxins"/>
    <property type="match status" value="1"/>
</dbReference>
<proteinExistence type="predicted"/>
<dbReference type="Gene3D" id="2.60.40.420">
    <property type="entry name" value="Cupredoxins - blue copper proteins"/>
    <property type="match status" value="1"/>
</dbReference>
<feature type="binding site" evidence="8">
    <location>
        <position position="110"/>
    </location>
    <ligand>
        <name>Cu cation</name>
        <dbReference type="ChEBI" id="CHEBI:23378"/>
    </ligand>
</feature>
<dbReference type="GO" id="GO:0005507">
    <property type="term" value="F:copper ion binding"/>
    <property type="evidence" value="ECO:0007669"/>
    <property type="project" value="UniProtKB-UniRule"/>
</dbReference>
<dbReference type="RefSeq" id="WP_066532205.1">
    <property type="nucleotide sequence ID" value="NZ_PDEA01000001.1"/>
</dbReference>
<dbReference type="CDD" id="cd04218">
    <property type="entry name" value="Pseudoazurin"/>
    <property type="match status" value="1"/>
</dbReference>
<evidence type="ECO:0000256" key="3">
    <source>
        <dbReference type="ARBA" id="ARBA00022723"/>
    </source>
</evidence>
<dbReference type="GeneID" id="80801686"/>
<dbReference type="STRING" id="1219032.GCA_001515545_00106"/>
<feature type="signal peptide" evidence="9">
    <location>
        <begin position="1"/>
        <end position="24"/>
    </location>
</feature>
<keyword evidence="2" id="KW-0813">Transport</keyword>
<feature type="binding site" evidence="8">
    <location>
        <position position="64"/>
    </location>
    <ligand>
        <name>Cu cation</name>
        <dbReference type="ChEBI" id="CHEBI:23378"/>
    </ligand>
</feature>
<dbReference type="OrthoDB" id="9757546at2"/>
<keyword evidence="12" id="KW-1185">Reference proteome</keyword>
<evidence type="ECO:0000256" key="8">
    <source>
        <dbReference type="PIRSR" id="PIRSR602386-1"/>
    </source>
</evidence>
<dbReference type="GO" id="GO:0042597">
    <property type="term" value="C:periplasmic space"/>
    <property type="evidence" value="ECO:0007669"/>
    <property type="project" value="UniProtKB-SubCell"/>
</dbReference>
<evidence type="ECO:0000256" key="6">
    <source>
        <dbReference type="ARBA" id="ARBA00023008"/>
    </source>
</evidence>
<dbReference type="EMBL" id="PDEA01000001">
    <property type="protein sequence ID" value="PEH89525.1"/>
    <property type="molecule type" value="Genomic_DNA"/>
</dbReference>
<accession>A0A2A7UW31</accession>
<evidence type="ECO:0000256" key="9">
    <source>
        <dbReference type="SAM" id="SignalP"/>
    </source>
</evidence>
<evidence type="ECO:0000259" key="10">
    <source>
        <dbReference type="Pfam" id="PF00127"/>
    </source>
</evidence>
<evidence type="ECO:0000256" key="5">
    <source>
        <dbReference type="ARBA" id="ARBA00022982"/>
    </source>
</evidence>
<gene>
    <name evidence="11" type="ORF">CRM82_13765</name>
</gene>
<organism evidence="11 12">
    <name type="scientific">Comamonas terrigena</name>
    <dbReference type="NCBI Taxonomy" id="32013"/>
    <lineage>
        <taxon>Bacteria</taxon>
        <taxon>Pseudomonadati</taxon>
        <taxon>Pseudomonadota</taxon>
        <taxon>Betaproteobacteria</taxon>
        <taxon>Burkholderiales</taxon>
        <taxon>Comamonadaceae</taxon>
        <taxon>Comamonas</taxon>
    </lineage>
</organism>
<dbReference type="InterPro" id="IPR001235">
    <property type="entry name" value="Copper_blue_Plastocyanin"/>
</dbReference>
<dbReference type="InterPro" id="IPR000923">
    <property type="entry name" value="BlueCu_1"/>
</dbReference>
<keyword evidence="3 8" id="KW-0479">Metal-binding</keyword>
<comment type="caution">
    <text evidence="11">The sequence shown here is derived from an EMBL/GenBank/DDBJ whole genome shotgun (WGS) entry which is preliminary data.</text>
</comment>
<feature type="domain" description="Blue (type 1) copper" evidence="10">
    <location>
        <begin position="30"/>
        <end position="116"/>
    </location>
</feature>
<sequence>MTVSLASRLAALWLCCCAASGASAETFEVKMLNRGPHGAMVYEPEFIQAAPGDTIKFLATSNGHDAVSIAGMAPAGATAFRGKVNEEIAITLTQPGLYGIKCQPHYAMGMVMLVRVGDTPLAQLVVPEDVPEQARQRFENIVSRAAAATR</sequence>
<dbReference type="NCBIfam" id="TIGR02375">
    <property type="entry name" value="pseudoazurin"/>
    <property type="match status" value="1"/>
</dbReference>
<keyword evidence="5" id="KW-0249">Electron transport</keyword>
<feature type="binding site" evidence="8">
    <location>
        <position position="102"/>
    </location>
    <ligand>
        <name>Cu cation</name>
        <dbReference type="ChEBI" id="CHEBI:23378"/>
    </ligand>
</feature>
<dbReference type="InterPro" id="IPR002386">
    <property type="entry name" value="Amicyanin/Pseudoazurin"/>
</dbReference>
<dbReference type="Pfam" id="PF00127">
    <property type="entry name" value="Copper-bind"/>
    <property type="match status" value="1"/>
</dbReference>
<feature type="chain" id="PRO_5012789382" description="Pseudoazurin" evidence="9">
    <location>
        <begin position="25"/>
        <end position="150"/>
    </location>
</feature>
<dbReference type="InterPro" id="IPR012745">
    <property type="entry name" value="Pseudoazurin"/>
</dbReference>
<evidence type="ECO:0000256" key="1">
    <source>
        <dbReference type="ARBA" id="ARBA00004418"/>
    </source>
</evidence>
<keyword evidence="9" id="KW-0732">Signal</keyword>
<reference evidence="12" key="1">
    <citation type="submission" date="2017-09" db="EMBL/GenBank/DDBJ databases">
        <title>FDA dAtabase for Regulatory Grade micrObial Sequences (FDA-ARGOS): Supporting development and validation of Infectious Disease Dx tests.</title>
        <authorList>
            <person name="Minogue T."/>
            <person name="Wolcott M."/>
            <person name="Wasieloski L."/>
            <person name="Aguilar W."/>
            <person name="Moore D."/>
            <person name="Tallon L."/>
            <person name="Sadzewicz L."/>
            <person name="Ott S."/>
            <person name="Zhao X."/>
            <person name="Nagaraj S."/>
            <person name="Vavikolanu K."/>
            <person name="Aluvathingal J."/>
            <person name="Nadendla S."/>
            <person name="Sichtig H."/>
        </authorList>
    </citation>
    <scope>NUCLEOTIDE SEQUENCE [LARGE SCALE GENOMIC DNA]</scope>
    <source>
        <strain evidence="12">FDAARGOS_394</strain>
    </source>
</reference>
<dbReference type="GO" id="GO:0009055">
    <property type="term" value="F:electron transfer activity"/>
    <property type="evidence" value="ECO:0007669"/>
    <property type="project" value="InterPro"/>
</dbReference>